<dbReference type="RefSeq" id="WP_307254034.1">
    <property type="nucleotide sequence ID" value="NZ_JAUSUV010000011.1"/>
</dbReference>
<reference evidence="3 4" key="1">
    <citation type="submission" date="2023-07" db="EMBL/GenBank/DDBJ databases">
        <title>Genomic Encyclopedia of Type Strains, Phase IV (KMG-IV): sequencing the most valuable type-strain genomes for metagenomic binning, comparative biology and taxonomic classification.</title>
        <authorList>
            <person name="Goeker M."/>
        </authorList>
    </citation>
    <scope>NUCLEOTIDE SEQUENCE [LARGE SCALE GENOMIC DNA]</scope>
    <source>
        <strain evidence="3 4">DSM 46876</strain>
    </source>
</reference>
<evidence type="ECO:0000313" key="3">
    <source>
        <dbReference type="EMBL" id="MDQ0418374.1"/>
    </source>
</evidence>
<evidence type="ECO:0000313" key="4">
    <source>
        <dbReference type="Proteomes" id="UP001238450"/>
    </source>
</evidence>
<accession>A0AAJ1TH62</accession>
<dbReference type="AlphaFoldDB" id="A0AAJ1TH62"/>
<keyword evidence="1" id="KW-1133">Transmembrane helix</keyword>
<keyword evidence="1" id="KW-0472">Membrane</keyword>
<feature type="transmembrane region" description="Helical" evidence="1">
    <location>
        <begin position="302"/>
        <end position="322"/>
    </location>
</feature>
<feature type="transmembrane region" description="Helical" evidence="1">
    <location>
        <begin position="187"/>
        <end position="213"/>
    </location>
</feature>
<dbReference type="GO" id="GO:0004175">
    <property type="term" value="F:endopeptidase activity"/>
    <property type="evidence" value="ECO:0007669"/>
    <property type="project" value="UniProtKB-ARBA"/>
</dbReference>
<keyword evidence="3" id="KW-0645">Protease</keyword>
<evidence type="ECO:0000256" key="1">
    <source>
        <dbReference type="SAM" id="Phobius"/>
    </source>
</evidence>
<dbReference type="GO" id="GO:0080120">
    <property type="term" value="P:CAAX-box protein maturation"/>
    <property type="evidence" value="ECO:0007669"/>
    <property type="project" value="UniProtKB-ARBA"/>
</dbReference>
<keyword evidence="3" id="KW-0378">Hydrolase</keyword>
<keyword evidence="1" id="KW-0812">Transmembrane</keyword>
<dbReference type="Proteomes" id="UP001238450">
    <property type="component" value="Unassembled WGS sequence"/>
</dbReference>
<dbReference type="GO" id="GO:0006508">
    <property type="term" value="P:proteolysis"/>
    <property type="evidence" value="ECO:0007669"/>
    <property type="project" value="UniProtKB-KW"/>
</dbReference>
<evidence type="ECO:0000259" key="2">
    <source>
        <dbReference type="Pfam" id="PF02517"/>
    </source>
</evidence>
<feature type="transmembrane region" description="Helical" evidence="1">
    <location>
        <begin position="147"/>
        <end position="166"/>
    </location>
</feature>
<feature type="transmembrane region" description="Helical" evidence="1">
    <location>
        <begin position="276"/>
        <end position="295"/>
    </location>
</feature>
<feature type="domain" description="CAAX prenyl protease 2/Lysostaphin resistance protein A-like" evidence="2">
    <location>
        <begin position="233"/>
        <end position="313"/>
    </location>
</feature>
<feature type="transmembrane region" description="Helical" evidence="1">
    <location>
        <begin position="225"/>
        <end position="243"/>
    </location>
</feature>
<feature type="transmembrane region" description="Helical" evidence="1">
    <location>
        <begin position="6"/>
        <end position="24"/>
    </location>
</feature>
<dbReference type="Pfam" id="PF02517">
    <property type="entry name" value="Rce1-like"/>
    <property type="match status" value="1"/>
</dbReference>
<keyword evidence="4" id="KW-1185">Reference proteome</keyword>
<protein>
    <submittedName>
        <fullName evidence="3">Membrane protease YdiL (CAAX protease family)</fullName>
    </submittedName>
</protein>
<comment type="caution">
    <text evidence="3">The sequence shown here is derived from an EMBL/GenBank/DDBJ whole genome shotgun (WGS) entry which is preliminary data.</text>
</comment>
<dbReference type="InterPro" id="IPR003675">
    <property type="entry name" value="Rce1/LyrA-like_dom"/>
</dbReference>
<feature type="transmembrane region" description="Helical" evidence="1">
    <location>
        <begin position="45"/>
        <end position="63"/>
    </location>
</feature>
<proteinExistence type="predicted"/>
<sequence length="323" mass="35605">MNDYTEIIFLIASFALLILFAYLANKVDYTVQVKGTNGWNSVSHVIQALYACMYLLVILIALLAKVKNIYTIAVILASILGLSLLIPAVRKGLAKMIPINPNSHVHTFALLTSVFIPTTLFQSLIMPTSLAEVQQENITLVSTLSSIWAQNILCAVLAVMGVGYLTRRNWQQTRERLGLYRLTFKQFLGAIAVAVLFVLLQWGLTIVFTQLGLSEEQEVLKVNEALMAPLFNSAIGIISIGLAAALGEELVFRGALQPRFGIILTSILFALTHANYGLSIGTIVVLVLGFGMGYFRKRYSTTYTMVIHAAYNILVGTLDYFFP</sequence>
<gene>
    <name evidence="3" type="ORF">J2Z48_002566</name>
</gene>
<name>A0AAJ1TH62_9BACL</name>
<feature type="transmembrane region" description="Helical" evidence="1">
    <location>
        <begin position="69"/>
        <end position="88"/>
    </location>
</feature>
<dbReference type="EMBL" id="JAUSUV010000011">
    <property type="protein sequence ID" value="MDQ0418374.1"/>
    <property type="molecule type" value="Genomic_DNA"/>
</dbReference>
<organism evidence="3 4">
    <name type="scientific">Croceifilum oryzae</name>
    <dbReference type="NCBI Taxonomy" id="1553429"/>
    <lineage>
        <taxon>Bacteria</taxon>
        <taxon>Bacillati</taxon>
        <taxon>Bacillota</taxon>
        <taxon>Bacilli</taxon>
        <taxon>Bacillales</taxon>
        <taxon>Thermoactinomycetaceae</taxon>
        <taxon>Croceifilum</taxon>
    </lineage>
</organism>